<dbReference type="InterPro" id="IPR000994">
    <property type="entry name" value="Pept_M24"/>
</dbReference>
<dbReference type="InterPro" id="IPR052433">
    <property type="entry name" value="X-Pro_dipept-like"/>
</dbReference>
<dbReference type="OrthoDB" id="10261878at2759"/>
<comment type="similarity">
    <text evidence="4 14">Belongs to the peptidase M24B family.</text>
</comment>
<evidence type="ECO:0000256" key="14">
    <source>
        <dbReference type="RuleBase" id="RU000590"/>
    </source>
</evidence>
<dbReference type="GO" id="GO:0030145">
    <property type="term" value="F:manganese ion binding"/>
    <property type="evidence" value="ECO:0007669"/>
    <property type="project" value="InterPro"/>
</dbReference>
<comment type="catalytic activity">
    <reaction evidence="1">
        <text>Release of any N-terminal amino acid, including proline, that is linked to proline, even from a dipeptide or tripeptide.</text>
        <dbReference type="EC" id="3.4.11.9"/>
    </reaction>
</comment>
<comment type="cofactor">
    <cofactor evidence="2">
        <name>Mn(2+)</name>
        <dbReference type="ChEBI" id="CHEBI:29035"/>
    </cofactor>
</comment>
<dbReference type="Gene3D" id="3.90.230.10">
    <property type="entry name" value="Creatinase/methionine aminopeptidase superfamily"/>
    <property type="match status" value="1"/>
</dbReference>
<keyword evidence="9" id="KW-0378">Hydrolase</keyword>
<evidence type="ECO:0000256" key="9">
    <source>
        <dbReference type="ARBA" id="ARBA00022801"/>
    </source>
</evidence>
<comment type="caution">
    <text evidence="16">The sequence shown here is derived from an EMBL/GenBank/DDBJ whole genome shotgun (WGS) entry which is preliminary data.</text>
</comment>
<organism evidence="16 17">
    <name type="scientific">Trichophyton violaceum</name>
    <dbReference type="NCBI Taxonomy" id="34388"/>
    <lineage>
        <taxon>Eukaryota</taxon>
        <taxon>Fungi</taxon>
        <taxon>Dikarya</taxon>
        <taxon>Ascomycota</taxon>
        <taxon>Pezizomycotina</taxon>
        <taxon>Eurotiomycetes</taxon>
        <taxon>Eurotiomycetidae</taxon>
        <taxon>Onygenales</taxon>
        <taxon>Arthrodermataceae</taxon>
        <taxon>Trichophyton</taxon>
    </lineage>
</organism>
<evidence type="ECO:0000256" key="12">
    <source>
        <dbReference type="ARBA" id="ARBA00030849"/>
    </source>
</evidence>
<evidence type="ECO:0000259" key="15">
    <source>
        <dbReference type="SMART" id="SM01011"/>
    </source>
</evidence>
<evidence type="ECO:0000256" key="4">
    <source>
        <dbReference type="ARBA" id="ARBA00008766"/>
    </source>
</evidence>
<dbReference type="GO" id="GO:0070006">
    <property type="term" value="F:metalloaminopeptidase activity"/>
    <property type="evidence" value="ECO:0007669"/>
    <property type="project" value="InterPro"/>
</dbReference>
<keyword evidence="17" id="KW-1185">Reference proteome</keyword>
<evidence type="ECO:0000256" key="8">
    <source>
        <dbReference type="ARBA" id="ARBA00022723"/>
    </source>
</evidence>
<dbReference type="AlphaFoldDB" id="A0A178FHP9"/>
<dbReference type="InterPro" id="IPR036005">
    <property type="entry name" value="Creatinase/aminopeptidase-like"/>
</dbReference>
<keyword evidence="8 14" id="KW-0479">Metal-binding</keyword>
<keyword evidence="10" id="KW-0482">Metalloprotease</keyword>
<evidence type="ECO:0000256" key="2">
    <source>
        <dbReference type="ARBA" id="ARBA00001936"/>
    </source>
</evidence>
<evidence type="ECO:0000256" key="5">
    <source>
        <dbReference type="ARBA" id="ARBA00012574"/>
    </source>
</evidence>
<dbReference type="GO" id="GO:0006508">
    <property type="term" value="P:proteolysis"/>
    <property type="evidence" value="ECO:0007669"/>
    <property type="project" value="UniProtKB-KW"/>
</dbReference>
<dbReference type="Proteomes" id="UP000243519">
    <property type="component" value="Unassembled WGS sequence"/>
</dbReference>
<dbReference type="Pfam" id="PF05195">
    <property type="entry name" value="AMP_N"/>
    <property type="match status" value="1"/>
</dbReference>
<proteinExistence type="inferred from homology"/>
<dbReference type="InterPro" id="IPR007865">
    <property type="entry name" value="Aminopep_P_N"/>
</dbReference>
<evidence type="ECO:0000256" key="11">
    <source>
        <dbReference type="ARBA" id="ARBA00023211"/>
    </source>
</evidence>
<dbReference type="EC" id="3.4.11.9" evidence="5"/>
<dbReference type="InterPro" id="IPR001131">
    <property type="entry name" value="Peptidase_M24B_aminopep-P_CS"/>
</dbReference>
<dbReference type="PANTHER" id="PTHR43226">
    <property type="entry name" value="XAA-PRO AMINOPEPTIDASE 3"/>
    <property type="match status" value="1"/>
</dbReference>
<dbReference type="InterPro" id="IPR029149">
    <property type="entry name" value="Creatin/AminoP/Spt16_N"/>
</dbReference>
<evidence type="ECO:0000313" key="16">
    <source>
        <dbReference type="EMBL" id="OAL71981.1"/>
    </source>
</evidence>
<feature type="domain" description="Aminopeptidase P N-terminal" evidence="15">
    <location>
        <begin position="291"/>
        <end position="422"/>
    </location>
</feature>
<evidence type="ECO:0000256" key="13">
    <source>
        <dbReference type="ARBA" id="ARBA00032413"/>
    </source>
</evidence>
<protein>
    <recommendedName>
        <fullName evidence="5">Xaa-Pro aminopeptidase</fullName>
        <ecNumber evidence="5">3.4.11.9</ecNumber>
    </recommendedName>
    <alternativeName>
        <fullName evidence="12">Aminoacylproline aminopeptidase</fullName>
    </alternativeName>
    <alternativeName>
        <fullName evidence="13">Prolidase</fullName>
    </alternativeName>
</protein>
<keyword evidence="7" id="KW-0645">Protease</keyword>
<evidence type="ECO:0000313" key="17">
    <source>
        <dbReference type="Proteomes" id="UP000243519"/>
    </source>
</evidence>
<dbReference type="CDD" id="cd01087">
    <property type="entry name" value="Prolidase"/>
    <property type="match status" value="1"/>
</dbReference>
<dbReference type="PANTHER" id="PTHR43226:SF3">
    <property type="entry name" value="XAA-PRO AMINOPEPTIDASE AN0832-RELATED"/>
    <property type="match status" value="1"/>
</dbReference>
<accession>A0A178FHP9</accession>
<evidence type="ECO:0000256" key="3">
    <source>
        <dbReference type="ARBA" id="ARBA00002443"/>
    </source>
</evidence>
<dbReference type="SMART" id="SM01011">
    <property type="entry name" value="AMP_N"/>
    <property type="match status" value="1"/>
</dbReference>
<dbReference type="PROSITE" id="PS00491">
    <property type="entry name" value="PROLINE_PEPTIDASE"/>
    <property type="match status" value="1"/>
</dbReference>
<dbReference type="Pfam" id="PF00557">
    <property type="entry name" value="Peptidase_M24"/>
    <property type="match status" value="1"/>
</dbReference>
<dbReference type="SUPFAM" id="SSF53092">
    <property type="entry name" value="Creatinase/prolidase N-terminal domain"/>
    <property type="match status" value="1"/>
</dbReference>
<name>A0A178FHP9_TRIVO</name>
<keyword evidence="11" id="KW-0464">Manganese</keyword>
<comment type="function">
    <text evidence="3">Catalyzes the removal of a penultimate prolyl residue from the N-termini of peptides.</text>
</comment>
<reference evidence="16 17" key="1">
    <citation type="submission" date="2016-05" db="EMBL/GenBank/DDBJ databases">
        <title>Genome sequencing of Trichophyton violaceum CMCC(F)T3l isolated from hair.</title>
        <authorList>
            <person name="Zhan P."/>
            <person name="Tao Y."/>
            <person name="Liu W."/>
        </authorList>
    </citation>
    <scope>NUCLEOTIDE SEQUENCE [LARGE SCALE GENOMIC DNA]</scope>
    <source>
        <strain evidence="17">CMCC(F)T3l</strain>
    </source>
</reference>
<sequence length="768" mass="86587">MHNQVPLHACLTSSISYQPWRLIPLDEFSFYYDSEISDEVSNPDILMVRDSEDSGMESVLAVEVWLSQTSADLEKRVRYLIQMNRVKVAMLFDIKETPNYKNPLRTEENKKIYHSERIANPGNSTVLIRQYCKGRTPYSPVFLYGVRWMGELTAAVQVFGKDTATGEAVARTPRVTFFGHPKASSREPFDYEPYFSLNTSLSDCVQSDDERYHKELVLNWDILRFELERARRGLASLRYTTAARGLVQPPKLHPQHDQQRIHVKMASYSVTVSVGGTSINKYPATTADSYDPGKQHARRVAAYLPKQRGLIYLPGQQTVLSEDSDQARPFKQRRYFFYVTGVVEPDCHVTYDIAEDKLTLYVPDFDFKRTIWTGPTLGKDEASQRYDVDQVEYFSALEGDVLQWSQANPSLPIYILHPDQRPVTPLTVAYLYESKSLKHAMDACRVIKDEHEIQLIQRANRISGAAHRSILANLRHFKNEAQIAGLFIDVCLSLRSKGTAYQTIAGSGSNGATLHYTRNNEPLAGRQMVVLDAGAEWSCYASDVTRSFPIPSSVSGGEDWPSREAEQIYAIVQRMQEECISRVKEGALFFSIHQRAHAIALEELLKLGILRIPRGSTKADLIKAEVTALFFPHGLGHHLGLEVHDVSPDSGTIPVELAIEREKGLMSVTEHRPPCTLSAPPLASGMVITVEPGLYFNRLAIDQARAERDEPNSKGRFVNFDVVERYVDVGGVRIEDDVLVTKDGNRNLTDAPKGKEMLDLIYGRHDLA</sequence>
<gene>
    <name evidence="16" type="ORF">A7D00_4013</name>
</gene>
<evidence type="ECO:0000256" key="7">
    <source>
        <dbReference type="ARBA" id="ARBA00022670"/>
    </source>
</evidence>
<evidence type="ECO:0000256" key="1">
    <source>
        <dbReference type="ARBA" id="ARBA00001424"/>
    </source>
</evidence>
<dbReference type="Gene3D" id="3.40.350.10">
    <property type="entry name" value="Creatinase/prolidase N-terminal domain"/>
    <property type="match status" value="1"/>
</dbReference>
<dbReference type="SUPFAM" id="SSF55920">
    <property type="entry name" value="Creatinase/aminopeptidase"/>
    <property type="match status" value="1"/>
</dbReference>
<keyword evidence="6" id="KW-0031">Aminopeptidase</keyword>
<dbReference type="EMBL" id="LHPN01000005">
    <property type="protein sequence ID" value="OAL71981.1"/>
    <property type="molecule type" value="Genomic_DNA"/>
</dbReference>
<evidence type="ECO:0000256" key="10">
    <source>
        <dbReference type="ARBA" id="ARBA00023049"/>
    </source>
</evidence>
<evidence type="ECO:0000256" key="6">
    <source>
        <dbReference type="ARBA" id="ARBA00022438"/>
    </source>
</evidence>